<dbReference type="Gene3D" id="3.30.450.20">
    <property type="entry name" value="PAS domain"/>
    <property type="match status" value="1"/>
</dbReference>
<name>A0AAP5BJD8_9BURK</name>
<accession>A0AAP5BJD8</accession>
<proteinExistence type="predicted"/>
<organism evidence="2 4">
    <name type="scientific">Paraburkholderia madseniana</name>
    <dbReference type="NCBI Taxonomy" id="2599607"/>
    <lineage>
        <taxon>Bacteria</taxon>
        <taxon>Pseudomonadati</taxon>
        <taxon>Pseudomonadota</taxon>
        <taxon>Betaproteobacteria</taxon>
        <taxon>Burkholderiales</taxon>
        <taxon>Burkholderiaceae</taxon>
        <taxon>Paraburkholderia</taxon>
    </lineage>
</organism>
<dbReference type="EMBL" id="JAPKHW010000032">
    <property type="protein sequence ID" value="MCX4149647.1"/>
    <property type="molecule type" value="Genomic_DNA"/>
</dbReference>
<dbReference type="Proteomes" id="UP001209412">
    <property type="component" value="Unassembled WGS sequence"/>
</dbReference>
<dbReference type="RefSeq" id="WP_266260487.1">
    <property type="nucleotide sequence ID" value="NZ_JAMXWF010000032.1"/>
</dbReference>
<dbReference type="Proteomes" id="UP001242288">
    <property type="component" value="Unassembled WGS sequence"/>
</dbReference>
<gene>
    <name evidence="2" type="ORF">NIE36_30370</name>
    <name evidence="1" type="ORF">OSB80_30435</name>
</gene>
<evidence type="ECO:0000313" key="4">
    <source>
        <dbReference type="Proteomes" id="UP001242288"/>
    </source>
</evidence>
<sequence length="95" mass="10645">MEIQSCVPRTNPVWASDMVPPVGCAGGKRAEAELRRNEAFLSEGQYLARMGNFSWNLAMGDIVRSEPLYRIFAFELDKPVALDLIASRFHPMTLS</sequence>
<evidence type="ECO:0000313" key="3">
    <source>
        <dbReference type="Proteomes" id="UP001209412"/>
    </source>
</evidence>
<keyword evidence="3" id="KW-1185">Reference proteome</keyword>
<evidence type="ECO:0000313" key="2">
    <source>
        <dbReference type="EMBL" id="MDQ6411465.1"/>
    </source>
</evidence>
<dbReference type="AlphaFoldDB" id="A0AAP5BJD8"/>
<protein>
    <submittedName>
        <fullName evidence="2">Uncharacterized protein</fullName>
    </submittedName>
</protein>
<evidence type="ECO:0000313" key="1">
    <source>
        <dbReference type="EMBL" id="MCX4149647.1"/>
    </source>
</evidence>
<comment type="caution">
    <text evidence="2">The sequence shown here is derived from an EMBL/GenBank/DDBJ whole genome shotgun (WGS) entry which is preliminary data.</text>
</comment>
<dbReference type="EMBL" id="JAMXWF010000032">
    <property type="protein sequence ID" value="MDQ6411465.1"/>
    <property type="molecule type" value="Genomic_DNA"/>
</dbReference>
<reference evidence="2" key="1">
    <citation type="submission" date="2022-06" db="EMBL/GenBank/DDBJ databases">
        <title>PHB producers.</title>
        <authorList>
            <person name="Besaury L."/>
        </authorList>
    </citation>
    <scope>NUCLEOTIDE SEQUENCE</scope>
    <source>
        <strain evidence="2 3">SEWS6</strain>
    </source>
</reference>